<protein>
    <submittedName>
        <fullName evidence="3">Short-chain dehydrogenase-like protein</fullName>
    </submittedName>
</protein>
<keyword evidence="2" id="KW-0560">Oxidoreductase</keyword>
<accession>A0A443Q8R0</accession>
<keyword evidence="4" id="KW-1185">Reference proteome</keyword>
<organism evidence="3 4">
    <name type="scientific">Dinothrombium tinctorium</name>
    <dbReference type="NCBI Taxonomy" id="1965070"/>
    <lineage>
        <taxon>Eukaryota</taxon>
        <taxon>Metazoa</taxon>
        <taxon>Ecdysozoa</taxon>
        <taxon>Arthropoda</taxon>
        <taxon>Chelicerata</taxon>
        <taxon>Arachnida</taxon>
        <taxon>Acari</taxon>
        <taxon>Acariformes</taxon>
        <taxon>Trombidiformes</taxon>
        <taxon>Prostigmata</taxon>
        <taxon>Anystina</taxon>
        <taxon>Parasitengona</taxon>
        <taxon>Trombidioidea</taxon>
        <taxon>Trombidiidae</taxon>
        <taxon>Dinothrombium</taxon>
    </lineage>
</organism>
<dbReference type="AlphaFoldDB" id="A0A443Q8R0"/>
<comment type="similarity">
    <text evidence="1">Belongs to the short-chain dehydrogenases/reductases (SDR) family.</text>
</comment>
<dbReference type="GO" id="GO:0016491">
    <property type="term" value="F:oxidoreductase activity"/>
    <property type="evidence" value="ECO:0007669"/>
    <property type="project" value="UniProtKB-KW"/>
</dbReference>
<evidence type="ECO:0000313" key="3">
    <source>
        <dbReference type="EMBL" id="RWR99367.1"/>
    </source>
</evidence>
<name>A0A443Q8R0_9ACAR</name>
<dbReference type="SUPFAM" id="SSF51735">
    <property type="entry name" value="NAD(P)-binding Rossmann-fold domains"/>
    <property type="match status" value="1"/>
</dbReference>
<dbReference type="EMBL" id="NCKU01015491">
    <property type="protein sequence ID" value="RWR99367.1"/>
    <property type="molecule type" value="Genomic_DNA"/>
</dbReference>
<dbReference type="OrthoDB" id="47007at2759"/>
<sequence length="67" mass="7062">PGYINTPCISKTGLDPKDYEKIGADNSALNRVAKSEEIANVIVFLASRAASFVTGMHLVADGGLLLK</sequence>
<dbReference type="InterPro" id="IPR036291">
    <property type="entry name" value="NAD(P)-bd_dom_sf"/>
</dbReference>
<dbReference type="Proteomes" id="UP000285301">
    <property type="component" value="Unassembled WGS sequence"/>
</dbReference>
<evidence type="ECO:0000256" key="1">
    <source>
        <dbReference type="ARBA" id="ARBA00006484"/>
    </source>
</evidence>
<dbReference type="Gene3D" id="3.40.50.720">
    <property type="entry name" value="NAD(P)-binding Rossmann-like Domain"/>
    <property type="match status" value="1"/>
</dbReference>
<evidence type="ECO:0000256" key="2">
    <source>
        <dbReference type="ARBA" id="ARBA00023002"/>
    </source>
</evidence>
<gene>
    <name evidence="3" type="ORF">B4U79_18799</name>
</gene>
<comment type="caution">
    <text evidence="3">The sequence shown here is derived from an EMBL/GenBank/DDBJ whole genome shotgun (WGS) entry which is preliminary data.</text>
</comment>
<feature type="non-terminal residue" evidence="3">
    <location>
        <position position="1"/>
    </location>
</feature>
<dbReference type="PANTHER" id="PTHR24321:SF8">
    <property type="entry name" value="ESTRADIOL 17-BETA-DEHYDROGENASE 8-RELATED"/>
    <property type="match status" value="1"/>
</dbReference>
<dbReference type="Pfam" id="PF13561">
    <property type="entry name" value="adh_short_C2"/>
    <property type="match status" value="1"/>
</dbReference>
<reference evidence="3 4" key="1">
    <citation type="journal article" date="2018" name="Gigascience">
        <title>Genomes of trombidid mites reveal novel predicted allergens and laterally-transferred genes associated with secondary metabolism.</title>
        <authorList>
            <person name="Dong X."/>
            <person name="Chaisiri K."/>
            <person name="Xia D."/>
            <person name="Armstrong S.D."/>
            <person name="Fang Y."/>
            <person name="Donnelly M.J."/>
            <person name="Kadowaki T."/>
            <person name="McGarry J.W."/>
            <person name="Darby A.C."/>
            <person name="Makepeace B.L."/>
        </authorList>
    </citation>
    <scope>NUCLEOTIDE SEQUENCE [LARGE SCALE GENOMIC DNA]</scope>
    <source>
        <strain evidence="3">UoL-WK</strain>
    </source>
</reference>
<dbReference type="InterPro" id="IPR002347">
    <property type="entry name" value="SDR_fam"/>
</dbReference>
<proteinExistence type="inferred from homology"/>
<evidence type="ECO:0000313" key="4">
    <source>
        <dbReference type="Proteomes" id="UP000285301"/>
    </source>
</evidence>
<dbReference type="PANTHER" id="PTHR24321">
    <property type="entry name" value="DEHYDROGENASES, SHORT CHAIN"/>
    <property type="match status" value="1"/>
</dbReference>